<dbReference type="EMBL" id="FIJK01000016">
    <property type="protein sequence ID" value="CYW23617.1"/>
    <property type="molecule type" value="Genomic_DNA"/>
</dbReference>
<reference evidence="1 2" key="1">
    <citation type="submission" date="2016-02" db="EMBL/GenBank/DDBJ databases">
        <authorList>
            <consortium name="Pathogen Informatics"/>
        </authorList>
    </citation>
    <scope>NUCLEOTIDE SEQUENCE [LARGE SCALE GENOMIC DNA]</scope>
    <source>
        <strain evidence="1 2">SS1013</strain>
    </source>
</reference>
<evidence type="ECO:0000313" key="2">
    <source>
        <dbReference type="Proteomes" id="UP000069526"/>
    </source>
</evidence>
<evidence type="ECO:0000313" key="1">
    <source>
        <dbReference type="EMBL" id="CYW23617.1"/>
    </source>
</evidence>
<organism evidence="1 2">
    <name type="scientific">Streptococcus suis</name>
    <dbReference type="NCBI Taxonomy" id="1307"/>
    <lineage>
        <taxon>Bacteria</taxon>
        <taxon>Bacillati</taxon>
        <taxon>Bacillota</taxon>
        <taxon>Bacilli</taxon>
        <taxon>Lactobacillales</taxon>
        <taxon>Streptococcaceae</taxon>
        <taxon>Streptococcus</taxon>
    </lineage>
</organism>
<protein>
    <submittedName>
        <fullName evidence="1">Uncharacterized protein</fullName>
    </submittedName>
</protein>
<sequence length="30" mass="3606">MKKTFKKSSKRATIRLGNLTISYRFPRYTL</sequence>
<accession>A0A116NVJ8</accession>
<gene>
    <name evidence="1" type="ORF">ERS132539_00883</name>
</gene>
<proteinExistence type="predicted"/>
<dbReference type="AlphaFoldDB" id="A0A116NVJ8"/>
<dbReference type="Proteomes" id="UP000069526">
    <property type="component" value="Unassembled WGS sequence"/>
</dbReference>
<name>A0A116NVJ8_STRSU</name>